<evidence type="ECO:0000313" key="2">
    <source>
        <dbReference type="EMBL" id="KAL3766815.1"/>
    </source>
</evidence>
<proteinExistence type="predicted"/>
<feature type="region of interest" description="Disordered" evidence="1">
    <location>
        <begin position="329"/>
        <end position="376"/>
    </location>
</feature>
<dbReference type="Gene3D" id="3.40.50.300">
    <property type="entry name" value="P-loop containing nucleotide triphosphate hydrolases"/>
    <property type="match status" value="1"/>
</dbReference>
<evidence type="ECO:0000313" key="3">
    <source>
        <dbReference type="Proteomes" id="UP001530315"/>
    </source>
</evidence>
<protein>
    <recommendedName>
        <fullName evidence="4">Sulfotransferase domain-containing protein</fullName>
    </recommendedName>
</protein>
<dbReference type="SUPFAM" id="SSF52540">
    <property type="entry name" value="P-loop containing nucleoside triphosphate hydrolases"/>
    <property type="match status" value="1"/>
</dbReference>
<comment type="caution">
    <text evidence="2">The sequence shown here is derived from an EMBL/GenBank/DDBJ whole genome shotgun (WGS) entry which is preliminary data.</text>
</comment>
<dbReference type="PANTHER" id="PTHR36978">
    <property type="entry name" value="P-LOOP CONTAINING NUCLEOTIDE TRIPHOSPHATE HYDROLASE"/>
    <property type="match status" value="1"/>
</dbReference>
<accession>A0ABD3N276</accession>
<organism evidence="2 3">
    <name type="scientific">Stephanodiscus triporus</name>
    <dbReference type="NCBI Taxonomy" id="2934178"/>
    <lineage>
        <taxon>Eukaryota</taxon>
        <taxon>Sar</taxon>
        <taxon>Stramenopiles</taxon>
        <taxon>Ochrophyta</taxon>
        <taxon>Bacillariophyta</taxon>
        <taxon>Coscinodiscophyceae</taxon>
        <taxon>Thalassiosirophycidae</taxon>
        <taxon>Stephanodiscales</taxon>
        <taxon>Stephanodiscaceae</taxon>
        <taxon>Stephanodiscus</taxon>
    </lineage>
</organism>
<feature type="compositionally biased region" description="Basic and acidic residues" evidence="1">
    <location>
        <begin position="359"/>
        <end position="376"/>
    </location>
</feature>
<reference evidence="2 3" key="1">
    <citation type="submission" date="2024-10" db="EMBL/GenBank/DDBJ databases">
        <title>Updated reference genomes for cyclostephanoid diatoms.</title>
        <authorList>
            <person name="Roberts W.R."/>
            <person name="Alverson A.J."/>
        </authorList>
    </citation>
    <scope>NUCLEOTIDE SEQUENCE [LARGE SCALE GENOMIC DNA]</scope>
    <source>
        <strain evidence="2 3">AJA276-08</strain>
    </source>
</reference>
<dbReference type="EMBL" id="JALLAZ020001720">
    <property type="protein sequence ID" value="KAL3766815.1"/>
    <property type="molecule type" value="Genomic_DNA"/>
</dbReference>
<keyword evidence="3" id="KW-1185">Reference proteome</keyword>
<dbReference type="InterPro" id="IPR040632">
    <property type="entry name" value="Sulfotransfer_4"/>
</dbReference>
<name>A0ABD3N276_9STRA</name>
<evidence type="ECO:0000256" key="1">
    <source>
        <dbReference type="SAM" id="MobiDB-lite"/>
    </source>
</evidence>
<gene>
    <name evidence="2" type="ORF">ACHAW5_009707</name>
</gene>
<dbReference type="AlphaFoldDB" id="A0ABD3N276"/>
<evidence type="ECO:0008006" key="4">
    <source>
        <dbReference type="Google" id="ProtNLM"/>
    </source>
</evidence>
<dbReference type="InterPro" id="IPR027417">
    <property type="entry name" value="P-loop_NTPase"/>
</dbReference>
<feature type="region of interest" description="Disordered" evidence="1">
    <location>
        <begin position="57"/>
        <end position="91"/>
    </location>
</feature>
<dbReference type="PANTHER" id="PTHR36978:SF4">
    <property type="entry name" value="P-LOOP CONTAINING NUCLEOSIDE TRIPHOSPHATE HYDROLASE PROTEIN"/>
    <property type="match status" value="1"/>
</dbReference>
<dbReference type="Pfam" id="PF17784">
    <property type="entry name" value="Sulfotransfer_4"/>
    <property type="match status" value="1"/>
</dbReference>
<sequence length="376" mass="42643">MVITKKQVIAVVVATLWCVLTFKTMNKVPLTFWTKMKNRFIVGTNFEASGTAKFTLSPETPGSKSDADDSYVATQKNKKKNKSREGGKKKVVGVPTDDDCLRARNDTVPPSLYRNLPTPYLNLAFPKMGTTTLHHYFDCGGLVSSHFRCSKEVGLCANCIKRSVEAGQPALSQCGEVDVYAQMDDGKYFPQIEMLDELSRGYPNATFFLIFRSMKKWYHSITHWPPRKNPPHLSDRFKMFNITGAPTSNGARHSRHNAKEMEEFSDWYCNHVKRVRTMVQNSSHTLVEIDLEDPGVGQRMEDLFGIPAQCWRHSNVNIDIHPELSRSGVSVSRAQKKKKSDLRQHYSHDMAEEAVAESHAGEMGEGRMEFERREEG</sequence>
<dbReference type="Proteomes" id="UP001530315">
    <property type="component" value="Unassembled WGS sequence"/>
</dbReference>
<feature type="compositionally biased region" description="Basic and acidic residues" evidence="1">
    <location>
        <begin position="341"/>
        <end position="351"/>
    </location>
</feature>